<dbReference type="GO" id="GO:0005886">
    <property type="term" value="C:plasma membrane"/>
    <property type="evidence" value="ECO:0007669"/>
    <property type="project" value="UniProtKB-SubCell"/>
</dbReference>
<evidence type="ECO:0000256" key="1">
    <source>
        <dbReference type="ARBA" id="ARBA00004533"/>
    </source>
</evidence>
<dbReference type="PANTHER" id="PTHR30606">
    <property type="entry name" value="LIPID A BIOSYNTHESIS LAUROYL ACYLTRANSFERASE"/>
    <property type="match status" value="1"/>
</dbReference>
<dbReference type="AlphaFoldDB" id="A0A1N6UIQ6"/>
<dbReference type="STRING" id="58117.SAMN05421833_10344"/>
<dbReference type="RefSeq" id="WP_083743977.1">
    <property type="nucleotide sequence ID" value="NZ_FTNI01000003.1"/>
</dbReference>
<evidence type="ECO:0000313" key="8">
    <source>
        <dbReference type="EMBL" id="SIQ65525.1"/>
    </source>
</evidence>
<keyword evidence="9" id="KW-1185">Reference proteome</keyword>
<evidence type="ECO:0000313" key="9">
    <source>
        <dbReference type="Proteomes" id="UP000186096"/>
    </source>
</evidence>
<dbReference type="NCBIfam" id="NF005919">
    <property type="entry name" value="PRK07920.1"/>
    <property type="match status" value="1"/>
</dbReference>
<dbReference type="Pfam" id="PF03279">
    <property type="entry name" value="Lip_A_acyltrans"/>
    <property type="match status" value="1"/>
</dbReference>
<dbReference type="PANTHER" id="PTHR30606:SF10">
    <property type="entry name" value="PHOSPHATIDYLINOSITOL MANNOSIDE ACYLTRANSFERASE"/>
    <property type="match status" value="1"/>
</dbReference>
<evidence type="ECO:0000256" key="6">
    <source>
        <dbReference type="ARBA" id="ARBA00023315"/>
    </source>
</evidence>
<keyword evidence="4 8" id="KW-0808">Transferase</keyword>
<sequence length="330" mass="36450">MKDTDGPSPGRSARSARPARPGAAPLADRLVAAAYTVGWAVVRYVPERVAAWFFRVLADWLWRRRGKSVRRLEANLARVVGGDPGDPAVRELSRAGMRSYFRYWMESFRFTAYTRERVLDGTRATGGEHIFDNLARGRGVVVALPHMGNYDLAGAWLVHMGHPFTTVQERLKPESLFERFVAYRGRLGMEVLPLTAKGGGSAMAFGTLAKRLRAGRPVCLPAERDLTASGVEVEFFGARTRMVAGPALLAIQTGAALLPAVLWFEGNGWGIRIHEEIPVPPEGTRQEKVVVMTQALAAVFEKGIAEHPEDWHMLQRLWLDDLEPRPGAGS</sequence>
<accession>A0A1N6UIQ6</accession>
<evidence type="ECO:0000256" key="5">
    <source>
        <dbReference type="ARBA" id="ARBA00023136"/>
    </source>
</evidence>
<dbReference type="OrthoDB" id="9803456at2"/>
<keyword evidence="5" id="KW-0472">Membrane</keyword>
<dbReference type="Proteomes" id="UP000186096">
    <property type="component" value="Unassembled WGS sequence"/>
</dbReference>
<dbReference type="GO" id="GO:0009247">
    <property type="term" value="P:glycolipid biosynthetic process"/>
    <property type="evidence" value="ECO:0007669"/>
    <property type="project" value="UniProtKB-ARBA"/>
</dbReference>
<keyword evidence="2" id="KW-1003">Cell membrane</keyword>
<dbReference type="GO" id="GO:0016746">
    <property type="term" value="F:acyltransferase activity"/>
    <property type="evidence" value="ECO:0007669"/>
    <property type="project" value="UniProtKB-KW"/>
</dbReference>
<reference evidence="9" key="1">
    <citation type="submission" date="2017-01" db="EMBL/GenBank/DDBJ databases">
        <authorList>
            <person name="Varghese N."/>
            <person name="Submissions S."/>
        </authorList>
    </citation>
    <scope>NUCLEOTIDE SEQUENCE [LARGE SCALE GENOMIC DNA]</scope>
    <source>
        <strain evidence="9">ATCC 12950</strain>
    </source>
</reference>
<proteinExistence type="predicted"/>
<dbReference type="EMBL" id="FTNI01000003">
    <property type="protein sequence ID" value="SIQ65525.1"/>
    <property type="molecule type" value="Genomic_DNA"/>
</dbReference>
<evidence type="ECO:0000256" key="3">
    <source>
        <dbReference type="ARBA" id="ARBA00022519"/>
    </source>
</evidence>
<evidence type="ECO:0000256" key="2">
    <source>
        <dbReference type="ARBA" id="ARBA00022475"/>
    </source>
</evidence>
<keyword evidence="6" id="KW-0012">Acyltransferase</keyword>
<evidence type="ECO:0000256" key="7">
    <source>
        <dbReference type="SAM" id="MobiDB-lite"/>
    </source>
</evidence>
<keyword evidence="3" id="KW-0997">Cell inner membrane</keyword>
<organism evidence="8 9">
    <name type="scientific">Microbispora rosea</name>
    <dbReference type="NCBI Taxonomy" id="58117"/>
    <lineage>
        <taxon>Bacteria</taxon>
        <taxon>Bacillati</taxon>
        <taxon>Actinomycetota</taxon>
        <taxon>Actinomycetes</taxon>
        <taxon>Streptosporangiales</taxon>
        <taxon>Streptosporangiaceae</taxon>
        <taxon>Microbispora</taxon>
    </lineage>
</organism>
<dbReference type="InterPro" id="IPR004960">
    <property type="entry name" value="LipA_acyltrans"/>
</dbReference>
<protein>
    <submittedName>
        <fullName evidence="8">KDO2-lipid IV(A) lauroyltransferase</fullName>
    </submittedName>
</protein>
<gene>
    <name evidence="8" type="ORF">SAMN05421833_10344</name>
</gene>
<name>A0A1N6UIQ6_9ACTN</name>
<comment type="subcellular location">
    <subcellularLocation>
        <location evidence="1">Cell inner membrane</location>
    </subcellularLocation>
</comment>
<feature type="region of interest" description="Disordered" evidence="7">
    <location>
        <begin position="1"/>
        <end position="21"/>
    </location>
</feature>
<evidence type="ECO:0000256" key="4">
    <source>
        <dbReference type="ARBA" id="ARBA00022679"/>
    </source>
</evidence>
<dbReference type="CDD" id="cd07984">
    <property type="entry name" value="LPLAT_LABLAT-like"/>
    <property type="match status" value="1"/>
</dbReference>